<protein>
    <submittedName>
        <fullName evidence="7">Methyltransferase</fullName>
    </submittedName>
</protein>
<organism evidence="7 8">
    <name type="scientific">Streptomyces xanthophaeus</name>
    <dbReference type="NCBI Taxonomy" id="67385"/>
    <lineage>
        <taxon>Bacteria</taxon>
        <taxon>Bacillati</taxon>
        <taxon>Actinomycetota</taxon>
        <taxon>Actinomycetes</taxon>
        <taxon>Kitasatosporales</taxon>
        <taxon>Streptomycetaceae</taxon>
        <taxon>Streptomyces</taxon>
    </lineage>
</organism>
<dbReference type="Gene3D" id="3.40.50.150">
    <property type="entry name" value="Vaccinia Virus protein VP39"/>
    <property type="match status" value="1"/>
</dbReference>
<dbReference type="SUPFAM" id="SSF46785">
    <property type="entry name" value="Winged helix' DNA-binding domain"/>
    <property type="match status" value="1"/>
</dbReference>
<dbReference type="InterPro" id="IPR029063">
    <property type="entry name" value="SAM-dependent_MTases_sf"/>
</dbReference>
<evidence type="ECO:0000259" key="6">
    <source>
        <dbReference type="Pfam" id="PF08100"/>
    </source>
</evidence>
<dbReference type="PANTHER" id="PTHR43712">
    <property type="entry name" value="PUTATIVE (AFU_ORTHOLOGUE AFUA_4G14580)-RELATED"/>
    <property type="match status" value="1"/>
</dbReference>
<dbReference type="RefSeq" id="WP_051902196.1">
    <property type="nucleotide sequence ID" value="NZ_BNEE01000006.1"/>
</dbReference>
<evidence type="ECO:0000259" key="5">
    <source>
        <dbReference type="Pfam" id="PF00891"/>
    </source>
</evidence>
<dbReference type="GO" id="GO:0046983">
    <property type="term" value="F:protein dimerization activity"/>
    <property type="evidence" value="ECO:0007669"/>
    <property type="project" value="InterPro"/>
</dbReference>
<gene>
    <name evidence="7" type="ORF">Sxan_42270</name>
</gene>
<keyword evidence="8" id="KW-1185">Reference proteome</keyword>
<accession>A0A919GXQ3</accession>
<evidence type="ECO:0000256" key="3">
    <source>
        <dbReference type="ARBA" id="ARBA00022691"/>
    </source>
</evidence>
<dbReference type="GO" id="GO:0032259">
    <property type="term" value="P:methylation"/>
    <property type="evidence" value="ECO:0007669"/>
    <property type="project" value="UniProtKB-KW"/>
</dbReference>
<feature type="domain" description="O-methyltransferase dimerisation" evidence="6">
    <location>
        <begin position="14"/>
        <end position="85"/>
    </location>
</feature>
<proteinExistence type="predicted"/>
<dbReference type="Pfam" id="PF00891">
    <property type="entry name" value="Methyltransf_2"/>
    <property type="match status" value="1"/>
</dbReference>
<evidence type="ECO:0000256" key="2">
    <source>
        <dbReference type="ARBA" id="ARBA00022679"/>
    </source>
</evidence>
<feature type="domain" description="O-methyltransferase C-terminal" evidence="5">
    <location>
        <begin position="115"/>
        <end position="321"/>
    </location>
</feature>
<evidence type="ECO:0000313" key="8">
    <source>
        <dbReference type="Proteomes" id="UP000600026"/>
    </source>
</evidence>
<dbReference type="InterPro" id="IPR016461">
    <property type="entry name" value="COMT-like"/>
</dbReference>
<dbReference type="PANTHER" id="PTHR43712:SF2">
    <property type="entry name" value="O-METHYLTRANSFERASE CICE"/>
    <property type="match status" value="1"/>
</dbReference>
<dbReference type="InterPro" id="IPR001077">
    <property type="entry name" value="COMT_C"/>
</dbReference>
<dbReference type="Gene3D" id="1.10.287.1350">
    <property type="match status" value="1"/>
</dbReference>
<dbReference type="InterPro" id="IPR036388">
    <property type="entry name" value="WH-like_DNA-bd_sf"/>
</dbReference>
<sequence length="351" mass="37220">MTISDPMAAAHLYRLAFGFIPAQMIHAAARLRLPDLLADRPLTTEGLADLTGTHAPSLRRLLRGLASLGLVEEAEDGLFRLTPAGAPLRSDVPGSVRPMLMPYFDEAVWASWGCFLDSVHTGRPSVETVTGGSVFDHFASDPELSAEFHAAMAVSGSAESWALARSYDFDGVKTVVDVGGGSGALLAGILSHHPALRGILVDTPEGVSGAPTALAAAGVEDRCEVRAQDFFASVPGGGDLYVIKSVLHDWDDEACVRILRNCRRSMDDAARLLVVEVVAPAVVDTTTDPFLAVSDLNLMVLTRGRERTEEEFTRLLEASGLRLTGIGDPVGFNGYRTIEARPAAAGSGEGR</sequence>
<evidence type="ECO:0000256" key="1">
    <source>
        <dbReference type="ARBA" id="ARBA00022603"/>
    </source>
</evidence>
<keyword evidence="3" id="KW-0949">S-adenosyl-L-methionine</keyword>
<dbReference type="Proteomes" id="UP000600026">
    <property type="component" value="Unassembled WGS sequence"/>
</dbReference>
<dbReference type="SUPFAM" id="SSF53335">
    <property type="entry name" value="S-adenosyl-L-methionine-dependent methyltransferases"/>
    <property type="match status" value="1"/>
</dbReference>
<dbReference type="InterPro" id="IPR012967">
    <property type="entry name" value="COMT_dimerisation"/>
</dbReference>
<evidence type="ECO:0000256" key="4">
    <source>
        <dbReference type="PIRSR" id="PIRSR005739-1"/>
    </source>
</evidence>
<dbReference type="Gene3D" id="1.10.10.10">
    <property type="entry name" value="Winged helix-like DNA-binding domain superfamily/Winged helix DNA-binding domain"/>
    <property type="match status" value="1"/>
</dbReference>
<comment type="caution">
    <text evidence="7">The sequence shown here is derived from an EMBL/GenBank/DDBJ whole genome shotgun (WGS) entry which is preliminary data.</text>
</comment>
<dbReference type="OrthoDB" id="4145676at2"/>
<reference evidence="7" key="1">
    <citation type="submission" date="2020-09" db="EMBL/GenBank/DDBJ databases">
        <title>Whole genome shotgun sequence of Streptomyces xanthophaeus NBRC 12829.</title>
        <authorList>
            <person name="Komaki H."/>
            <person name="Tamura T."/>
        </authorList>
    </citation>
    <scope>NUCLEOTIDE SEQUENCE</scope>
    <source>
        <strain evidence="7">NBRC 12829</strain>
    </source>
</reference>
<dbReference type="AlphaFoldDB" id="A0A919GXQ3"/>
<dbReference type="PIRSF" id="PIRSF005739">
    <property type="entry name" value="O-mtase"/>
    <property type="match status" value="1"/>
</dbReference>
<dbReference type="PROSITE" id="PS51683">
    <property type="entry name" value="SAM_OMT_II"/>
    <property type="match status" value="1"/>
</dbReference>
<keyword evidence="1 7" id="KW-0489">Methyltransferase</keyword>
<dbReference type="Pfam" id="PF08100">
    <property type="entry name" value="Dimerisation"/>
    <property type="match status" value="1"/>
</dbReference>
<dbReference type="EMBL" id="BNEE01000006">
    <property type="protein sequence ID" value="GHI86863.1"/>
    <property type="molecule type" value="Genomic_DNA"/>
</dbReference>
<keyword evidence="2" id="KW-0808">Transferase</keyword>
<name>A0A919GXQ3_9ACTN</name>
<evidence type="ECO:0000313" key="7">
    <source>
        <dbReference type="EMBL" id="GHI86863.1"/>
    </source>
</evidence>
<dbReference type="GO" id="GO:0008171">
    <property type="term" value="F:O-methyltransferase activity"/>
    <property type="evidence" value="ECO:0007669"/>
    <property type="project" value="InterPro"/>
</dbReference>
<feature type="active site" description="Proton acceptor" evidence="4">
    <location>
        <position position="248"/>
    </location>
</feature>
<dbReference type="InterPro" id="IPR036390">
    <property type="entry name" value="WH_DNA-bd_sf"/>
</dbReference>